<name>A0A1V4H7B1_9BACL</name>
<comment type="caution">
    <text evidence="4">The sequence shown here is derived from an EMBL/GenBank/DDBJ whole genome shotgun (WGS) entry which is preliminary data.</text>
</comment>
<dbReference type="PANTHER" id="PTHR30328">
    <property type="entry name" value="TRANSCRIPTIONAL REPRESSOR"/>
    <property type="match status" value="1"/>
</dbReference>
<evidence type="ECO:0000256" key="2">
    <source>
        <dbReference type="PROSITE-ProRule" id="PRU00335"/>
    </source>
</evidence>
<keyword evidence="1 2" id="KW-0238">DNA-binding</keyword>
<dbReference type="InterPro" id="IPR001647">
    <property type="entry name" value="HTH_TetR"/>
</dbReference>
<dbReference type="RefSeq" id="WP_079421283.1">
    <property type="nucleotide sequence ID" value="NZ_MBTG01000072.1"/>
</dbReference>
<sequence>MNKNVNSKLQLLEAAKRVFARKGFERTTLVDIIKEARLQNKLVVYQFNGKDGLMSAVLQTYLPLDKIIWRKEFQEDPIVWIKHIIYEVVLLRERDPEILSILQSEIMYPSNRGDLVNFYISSIWKEFRDVLDLGKTRGYFKFGCLELALAFVISSTFMYKQEFQTSTKIISSDVIIEETITLVLNALDCKTRDKSLDSQRVV</sequence>
<dbReference type="Gene3D" id="1.10.10.60">
    <property type="entry name" value="Homeodomain-like"/>
    <property type="match status" value="1"/>
</dbReference>
<proteinExistence type="predicted"/>
<reference evidence="5" key="1">
    <citation type="submission" date="2016-07" db="EMBL/GenBank/DDBJ databases">
        <authorList>
            <person name="Florea S."/>
            <person name="Webb J.S."/>
            <person name="Jaromczyk J."/>
            <person name="Schardl C.L."/>
        </authorList>
    </citation>
    <scope>NUCLEOTIDE SEQUENCE [LARGE SCALE GENOMIC DNA]</scope>
    <source>
        <strain evidence="5">CY1</strain>
    </source>
</reference>
<dbReference type="InterPro" id="IPR036271">
    <property type="entry name" value="Tet_transcr_reg_TetR-rel_C_sf"/>
</dbReference>
<keyword evidence="5" id="KW-1185">Reference proteome</keyword>
<evidence type="ECO:0000313" key="4">
    <source>
        <dbReference type="EMBL" id="OPH46959.1"/>
    </source>
</evidence>
<dbReference type="STRING" id="1469647.BC351_13645"/>
<dbReference type="GO" id="GO:0006355">
    <property type="term" value="P:regulation of DNA-templated transcription"/>
    <property type="evidence" value="ECO:0007669"/>
    <property type="project" value="UniProtKB-ARBA"/>
</dbReference>
<organism evidence="4 5">
    <name type="scientific">Paenibacillus ferrarius</name>
    <dbReference type="NCBI Taxonomy" id="1469647"/>
    <lineage>
        <taxon>Bacteria</taxon>
        <taxon>Bacillati</taxon>
        <taxon>Bacillota</taxon>
        <taxon>Bacilli</taxon>
        <taxon>Bacillales</taxon>
        <taxon>Paenibacillaceae</taxon>
        <taxon>Paenibacillus</taxon>
    </lineage>
</organism>
<dbReference type="PROSITE" id="PS50977">
    <property type="entry name" value="HTH_TETR_2"/>
    <property type="match status" value="1"/>
</dbReference>
<dbReference type="InterPro" id="IPR050109">
    <property type="entry name" value="HTH-type_TetR-like_transc_reg"/>
</dbReference>
<dbReference type="PANTHER" id="PTHR30328:SF54">
    <property type="entry name" value="HTH-TYPE TRANSCRIPTIONAL REPRESSOR SCO4008"/>
    <property type="match status" value="1"/>
</dbReference>
<dbReference type="GO" id="GO:0003677">
    <property type="term" value="F:DNA binding"/>
    <property type="evidence" value="ECO:0007669"/>
    <property type="project" value="UniProtKB-UniRule"/>
</dbReference>
<protein>
    <recommendedName>
        <fullName evidence="3">HTH tetR-type domain-containing protein</fullName>
    </recommendedName>
</protein>
<dbReference type="Gene3D" id="1.10.357.10">
    <property type="entry name" value="Tetracycline Repressor, domain 2"/>
    <property type="match status" value="1"/>
</dbReference>
<gene>
    <name evidence="4" type="ORF">BC351_13645</name>
</gene>
<feature type="domain" description="HTH tetR-type" evidence="3">
    <location>
        <begin position="5"/>
        <end position="65"/>
    </location>
</feature>
<dbReference type="EMBL" id="MBTG01000072">
    <property type="protein sequence ID" value="OPH46959.1"/>
    <property type="molecule type" value="Genomic_DNA"/>
</dbReference>
<dbReference type="SUPFAM" id="SSF48498">
    <property type="entry name" value="Tetracyclin repressor-like, C-terminal domain"/>
    <property type="match status" value="1"/>
</dbReference>
<dbReference type="SUPFAM" id="SSF46689">
    <property type="entry name" value="Homeodomain-like"/>
    <property type="match status" value="1"/>
</dbReference>
<feature type="DNA-binding region" description="H-T-H motif" evidence="2">
    <location>
        <begin position="28"/>
        <end position="47"/>
    </location>
</feature>
<dbReference type="Proteomes" id="UP000190626">
    <property type="component" value="Unassembled WGS sequence"/>
</dbReference>
<accession>A0A1V4H7B1</accession>
<evidence type="ECO:0000256" key="1">
    <source>
        <dbReference type="ARBA" id="ARBA00023125"/>
    </source>
</evidence>
<dbReference type="InterPro" id="IPR009057">
    <property type="entry name" value="Homeodomain-like_sf"/>
</dbReference>
<evidence type="ECO:0000313" key="5">
    <source>
        <dbReference type="Proteomes" id="UP000190626"/>
    </source>
</evidence>
<evidence type="ECO:0000259" key="3">
    <source>
        <dbReference type="PROSITE" id="PS50977"/>
    </source>
</evidence>
<dbReference type="Pfam" id="PF00440">
    <property type="entry name" value="TetR_N"/>
    <property type="match status" value="1"/>
</dbReference>
<dbReference type="OrthoDB" id="9789566at2"/>
<dbReference type="AlphaFoldDB" id="A0A1V4H7B1"/>